<dbReference type="Proteomes" id="UP000177955">
    <property type="component" value="Unassembled WGS sequence"/>
</dbReference>
<accession>A0A1F4W392</accession>
<reference evidence="1 2" key="1">
    <citation type="journal article" date="2016" name="Nat. Commun.">
        <title>Thousands of microbial genomes shed light on interconnected biogeochemical processes in an aquifer system.</title>
        <authorList>
            <person name="Anantharaman K."/>
            <person name="Brown C.T."/>
            <person name="Hug L.A."/>
            <person name="Sharon I."/>
            <person name="Castelle C.J."/>
            <person name="Probst A.J."/>
            <person name="Thomas B.C."/>
            <person name="Singh A."/>
            <person name="Wilkins M.J."/>
            <person name="Karaoz U."/>
            <person name="Brodie E.L."/>
            <person name="Williams K.H."/>
            <person name="Hubbard S.S."/>
            <person name="Banfield J.F."/>
        </authorList>
    </citation>
    <scope>NUCLEOTIDE SEQUENCE [LARGE SCALE GENOMIC DNA]</scope>
</reference>
<name>A0A1F4W392_UNCKA</name>
<evidence type="ECO:0000313" key="1">
    <source>
        <dbReference type="EMBL" id="OGC63879.1"/>
    </source>
</evidence>
<comment type="caution">
    <text evidence="1">The sequence shown here is derived from an EMBL/GenBank/DDBJ whole genome shotgun (WGS) entry which is preliminary data.</text>
</comment>
<sequence>MKCIYTILYCSIILLECHKISLKEGTMFGNLTFERLLRTHGILLVSVQYTESEKPGEMHKCAQPVEYAVGDGGLHQLPLRVRDEIIKALHLRDCEAEVIRLGGTLYVKILK</sequence>
<dbReference type="AlphaFoldDB" id="A0A1F4W392"/>
<organism evidence="1 2">
    <name type="scientific">candidate division WWE3 bacterium RIFOXYB1_FULL_42_27</name>
    <dbReference type="NCBI Taxonomy" id="1802638"/>
    <lineage>
        <taxon>Bacteria</taxon>
        <taxon>Katanobacteria</taxon>
    </lineage>
</organism>
<protein>
    <submittedName>
        <fullName evidence="1">Uncharacterized protein</fullName>
    </submittedName>
</protein>
<gene>
    <name evidence="1" type="ORF">A2399_03055</name>
</gene>
<proteinExistence type="predicted"/>
<dbReference type="EMBL" id="MEVV01000006">
    <property type="protein sequence ID" value="OGC63879.1"/>
    <property type="molecule type" value="Genomic_DNA"/>
</dbReference>
<evidence type="ECO:0000313" key="2">
    <source>
        <dbReference type="Proteomes" id="UP000177955"/>
    </source>
</evidence>